<dbReference type="PROSITE" id="PS01124">
    <property type="entry name" value="HTH_ARAC_FAMILY_2"/>
    <property type="match status" value="1"/>
</dbReference>
<dbReference type="PANTHER" id="PTHR46796:SF6">
    <property type="entry name" value="ARAC SUBFAMILY"/>
    <property type="match status" value="1"/>
</dbReference>
<keyword evidence="2" id="KW-0238">DNA-binding</keyword>
<keyword evidence="4" id="KW-0804">Transcription</keyword>
<feature type="domain" description="HTH araC/xylS-type" evidence="6">
    <location>
        <begin position="183"/>
        <end position="281"/>
    </location>
</feature>
<evidence type="ECO:0000256" key="1">
    <source>
        <dbReference type="ARBA" id="ARBA00023015"/>
    </source>
</evidence>
<comment type="caution">
    <text evidence="7">The sequence shown here is derived from an EMBL/GenBank/DDBJ whole genome shotgun (WGS) entry which is preliminary data.</text>
</comment>
<gene>
    <name evidence="7" type="ORF">CD175_14545</name>
</gene>
<accession>A0A2S6FJ91</accession>
<dbReference type="InterPro" id="IPR009057">
    <property type="entry name" value="Homeodomain-like_sf"/>
</dbReference>
<evidence type="ECO:0000313" key="8">
    <source>
        <dbReference type="Proteomes" id="UP000238541"/>
    </source>
</evidence>
<dbReference type="SUPFAM" id="SSF46689">
    <property type="entry name" value="Homeodomain-like"/>
    <property type="match status" value="2"/>
</dbReference>
<evidence type="ECO:0000256" key="5">
    <source>
        <dbReference type="ARBA" id="ARBA00037345"/>
    </source>
</evidence>
<dbReference type="EMBL" id="NIRS01000004">
    <property type="protein sequence ID" value="PPK37506.1"/>
    <property type="molecule type" value="Genomic_DNA"/>
</dbReference>
<dbReference type="Pfam" id="PF12833">
    <property type="entry name" value="HTH_18"/>
    <property type="match status" value="1"/>
</dbReference>
<sequence length="284" mass="31255">MNPQQQVHETLGLPLLGGLVCREIPLYAERYFLHTTDLSVPPVDFMALLTQFGGSRADEGAGGELRSTSMPRLSMLLPAGCATQWHYSGSIDFAVFYLPERTDGVFRQLRELCAGAQAPLPVSDGLVSAAARQLMDELSLGKGADQGFMARLAMVMLEQVYRALRVDVSRGIYPPHIHLARLHTVLVYIREHLGQELSISTLAGQAGVSPAHFRRLFQRAMGMPPHRYVMNVRLEHARDLLMQTDLPILHVALECGFSSQSHLTAAFKAAHASTPAEYRALAGR</sequence>
<dbReference type="GO" id="GO:0003700">
    <property type="term" value="F:DNA-binding transcription factor activity"/>
    <property type="evidence" value="ECO:0007669"/>
    <property type="project" value="InterPro"/>
</dbReference>
<evidence type="ECO:0000259" key="6">
    <source>
        <dbReference type="PROSITE" id="PS01124"/>
    </source>
</evidence>
<dbReference type="InterPro" id="IPR050204">
    <property type="entry name" value="AraC_XylS_family_regulators"/>
</dbReference>
<name>A0A2S6FJ91_9PSED</name>
<proteinExistence type="predicted"/>
<dbReference type="PANTHER" id="PTHR46796">
    <property type="entry name" value="HTH-TYPE TRANSCRIPTIONAL ACTIVATOR RHAS-RELATED"/>
    <property type="match status" value="1"/>
</dbReference>
<keyword evidence="1" id="KW-0805">Transcription regulation</keyword>
<dbReference type="InterPro" id="IPR018060">
    <property type="entry name" value="HTH_AraC"/>
</dbReference>
<dbReference type="SMART" id="SM00342">
    <property type="entry name" value="HTH_ARAC"/>
    <property type="match status" value="1"/>
</dbReference>
<dbReference type="Proteomes" id="UP000238541">
    <property type="component" value="Unassembled WGS sequence"/>
</dbReference>
<dbReference type="RefSeq" id="WP_104449477.1">
    <property type="nucleotide sequence ID" value="NZ_NIRS01000004.1"/>
</dbReference>
<protein>
    <submittedName>
        <fullName evidence="7">AraC family transcriptional regulator</fullName>
    </submittedName>
</protein>
<comment type="function">
    <text evidence="5">Regulatory protein of the TOL plasmid xyl operons. XylS activates the xylXYZLTEGFJQKIH operon required for the degradation of toluene, m-xylene and p-xylene.</text>
</comment>
<dbReference type="Gene3D" id="1.10.10.60">
    <property type="entry name" value="Homeodomain-like"/>
    <property type="match status" value="2"/>
</dbReference>
<reference evidence="8" key="1">
    <citation type="submission" date="2017-06" db="EMBL/GenBank/DDBJ databases">
        <authorList>
            <person name="Furmanczyk E.M."/>
        </authorList>
    </citation>
    <scope>NUCLEOTIDE SEQUENCE [LARGE SCALE GENOMIC DNA]</scope>
    <source>
        <strain evidence="8">AP3_16</strain>
    </source>
</reference>
<organism evidence="7 8">
    <name type="scientific">Pseudomonas laurylsulfatiphila</name>
    <dbReference type="NCBI Taxonomy" id="2011015"/>
    <lineage>
        <taxon>Bacteria</taxon>
        <taxon>Pseudomonadati</taxon>
        <taxon>Pseudomonadota</taxon>
        <taxon>Gammaproteobacteria</taxon>
        <taxon>Pseudomonadales</taxon>
        <taxon>Pseudomonadaceae</taxon>
        <taxon>Pseudomonas</taxon>
    </lineage>
</organism>
<keyword evidence="3" id="KW-0010">Activator</keyword>
<evidence type="ECO:0000256" key="4">
    <source>
        <dbReference type="ARBA" id="ARBA00023163"/>
    </source>
</evidence>
<dbReference type="AlphaFoldDB" id="A0A2S6FJ91"/>
<evidence type="ECO:0000256" key="2">
    <source>
        <dbReference type="ARBA" id="ARBA00023125"/>
    </source>
</evidence>
<dbReference type="GO" id="GO:0043565">
    <property type="term" value="F:sequence-specific DNA binding"/>
    <property type="evidence" value="ECO:0007669"/>
    <property type="project" value="InterPro"/>
</dbReference>
<keyword evidence="8" id="KW-1185">Reference proteome</keyword>
<evidence type="ECO:0000256" key="3">
    <source>
        <dbReference type="ARBA" id="ARBA00023159"/>
    </source>
</evidence>
<evidence type="ECO:0000313" key="7">
    <source>
        <dbReference type="EMBL" id="PPK37506.1"/>
    </source>
</evidence>